<feature type="domain" description="Protein kinase" evidence="2">
    <location>
        <begin position="127"/>
        <end position="537"/>
    </location>
</feature>
<reference evidence="4" key="1">
    <citation type="submission" date="2014-12" db="EMBL/GenBank/DDBJ databases">
        <title>Genome Sequence of Valsa Canker Pathogens Uncovers a Specific Adaption of Colonization on Woody Bark.</title>
        <authorList>
            <person name="Yin Z."/>
            <person name="Liu H."/>
            <person name="Gao X."/>
            <person name="Li Z."/>
            <person name="Song N."/>
            <person name="Ke X."/>
            <person name="Dai Q."/>
            <person name="Wu Y."/>
            <person name="Sun Y."/>
            <person name="Xu J.-R."/>
            <person name="Kang Z.K."/>
            <person name="Wang L."/>
            <person name="Huang L."/>
        </authorList>
    </citation>
    <scope>NUCLEOTIDE SEQUENCE [LARGE SCALE GENOMIC DNA]</scope>
    <source>
        <strain evidence="4">SXYL134</strain>
    </source>
</reference>
<dbReference type="GO" id="GO:0005524">
    <property type="term" value="F:ATP binding"/>
    <property type="evidence" value="ECO:0007669"/>
    <property type="project" value="InterPro"/>
</dbReference>
<feature type="compositionally biased region" description="Basic and acidic residues" evidence="1">
    <location>
        <begin position="624"/>
        <end position="634"/>
    </location>
</feature>
<evidence type="ECO:0000313" key="3">
    <source>
        <dbReference type="EMBL" id="KUI62366.1"/>
    </source>
</evidence>
<name>A0A194VF15_CYTMA</name>
<evidence type="ECO:0000259" key="2">
    <source>
        <dbReference type="PROSITE" id="PS50011"/>
    </source>
</evidence>
<evidence type="ECO:0000256" key="1">
    <source>
        <dbReference type="SAM" id="MobiDB-lite"/>
    </source>
</evidence>
<dbReference type="GO" id="GO:0004672">
    <property type="term" value="F:protein kinase activity"/>
    <property type="evidence" value="ECO:0007669"/>
    <property type="project" value="InterPro"/>
</dbReference>
<dbReference type="InterPro" id="IPR000719">
    <property type="entry name" value="Prot_kinase_dom"/>
</dbReference>
<dbReference type="OrthoDB" id="4062651at2759"/>
<feature type="compositionally biased region" description="Basic residues" evidence="1">
    <location>
        <begin position="389"/>
        <end position="413"/>
    </location>
</feature>
<dbReference type="SUPFAM" id="SSF56112">
    <property type="entry name" value="Protein kinase-like (PK-like)"/>
    <property type="match status" value="1"/>
</dbReference>
<dbReference type="PANTHER" id="PTHR44305">
    <property type="entry name" value="SI:DKEY-192D15.2-RELATED"/>
    <property type="match status" value="1"/>
</dbReference>
<proteinExistence type="predicted"/>
<dbReference type="PROSITE" id="PS50011">
    <property type="entry name" value="PROTEIN_KINASE_DOM"/>
    <property type="match status" value="1"/>
</dbReference>
<feature type="compositionally biased region" description="Low complexity" evidence="1">
    <location>
        <begin position="339"/>
        <end position="358"/>
    </location>
</feature>
<feature type="compositionally biased region" description="Basic and acidic residues" evidence="1">
    <location>
        <begin position="673"/>
        <end position="684"/>
    </location>
</feature>
<feature type="region of interest" description="Disordered" evidence="1">
    <location>
        <begin position="621"/>
        <end position="684"/>
    </location>
</feature>
<keyword evidence="4" id="KW-1185">Reference proteome</keyword>
<dbReference type="InterPro" id="IPR011009">
    <property type="entry name" value="Kinase-like_dom_sf"/>
</dbReference>
<evidence type="ECO:0000313" key="4">
    <source>
        <dbReference type="Proteomes" id="UP000078576"/>
    </source>
</evidence>
<dbReference type="AlphaFoldDB" id="A0A194VF15"/>
<organism evidence="3 4">
    <name type="scientific">Cytospora mali</name>
    <name type="common">Apple Valsa canker fungus</name>
    <name type="synonym">Valsa mali</name>
    <dbReference type="NCBI Taxonomy" id="578113"/>
    <lineage>
        <taxon>Eukaryota</taxon>
        <taxon>Fungi</taxon>
        <taxon>Dikarya</taxon>
        <taxon>Ascomycota</taxon>
        <taxon>Pezizomycotina</taxon>
        <taxon>Sordariomycetes</taxon>
        <taxon>Sordariomycetidae</taxon>
        <taxon>Diaporthales</taxon>
        <taxon>Cytosporaceae</taxon>
        <taxon>Cytospora</taxon>
    </lineage>
</organism>
<feature type="compositionally biased region" description="Pro residues" evidence="1">
    <location>
        <begin position="374"/>
        <end position="385"/>
    </location>
</feature>
<dbReference type="EMBL" id="KN714810">
    <property type="protein sequence ID" value="KUI62366.1"/>
    <property type="molecule type" value="Genomic_DNA"/>
</dbReference>
<protein>
    <recommendedName>
        <fullName evidence="2">Protein kinase domain-containing protein</fullName>
    </recommendedName>
</protein>
<feature type="compositionally biased region" description="Low complexity" evidence="1">
    <location>
        <begin position="635"/>
        <end position="644"/>
    </location>
</feature>
<dbReference type="PANTHER" id="PTHR44305:SF24">
    <property type="entry name" value="TYROSINE-PROTEIN KINASE C03B1.5-RELATED"/>
    <property type="match status" value="1"/>
</dbReference>
<dbReference type="InterPro" id="IPR053083">
    <property type="entry name" value="TF_kinase-domain_protein"/>
</dbReference>
<dbReference type="Gene3D" id="1.10.510.10">
    <property type="entry name" value="Transferase(Phosphotransferase) domain 1"/>
    <property type="match status" value="1"/>
</dbReference>
<feature type="region of interest" description="Disordered" evidence="1">
    <location>
        <begin position="307"/>
        <end position="419"/>
    </location>
</feature>
<dbReference type="Proteomes" id="UP000078576">
    <property type="component" value="Unassembled WGS sequence"/>
</dbReference>
<gene>
    <name evidence="3" type="ORF">VP1G_09488</name>
</gene>
<accession>A0A194VF15</accession>
<dbReference type="STRING" id="694573.A0A194VF15"/>
<sequence>MDQTTPTTTTTTSTAATWFDTSRIESTVTRQFACAQLLPDEIEQLDRPLAFGDGLTDCTYWEWIESKAKRLFLILVDLDVADQIFGVVDDSWEDDDLPIALNQVERLSLTANKDPKTERKFYLRQFHYLLRTLDRGAHVDYQELEVVPVDVCEKRPGLTLNHDVDRVALPNMPGKVFCRRRFPIGPEVDCLSYEEFMSEISSIENLQNEHIVSYWASYTHQGYGYVLFSPASEYRLSAYLANTPSSIKHLDKLTRRRMVLDWIHCLVDTLCYMHSRGMFLGNIKPSTIHVTHDNHIFYAPSSPLNPDASHGTSSFDKESYDYAAPEQRAKPTKPAAIIPRSRPTGPSSSRGAPAPASSIKSGRSGHTEHKLAPPRTPPSPSPSPSPSQQHHHHHSPHHNHHHHHNPHHHHHHDPPRFDPQAADIFSTGCIILDLLSHGLLKRSTSSFASHRGAKHKVAGRGGAVLDSSFHKNLGQVETWMAGLAKDAAKKAAKDGSECAGLYKGAAALLRVVDRMVSPHPGQRPAAAEVQRAVYEIITEVGGIAEPHCADHQHQQNHHRASTAGARDSGTMATIEEAAMYSAHPAGFGFSNQQFQYDYDSEYHNDSSSSARRSNSLRSFMGLGHRRDTSDDSSRSKSSSSNQSHGGERRELGGSGLKAMQNLRISKSWQAAPHAERDVASRHSR</sequence>